<organism evidence="1 2">
    <name type="scientific">Candidatus Thalassospirochaeta sargassi</name>
    <dbReference type="NCBI Taxonomy" id="3119039"/>
    <lineage>
        <taxon>Bacteria</taxon>
        <taxon>Pseudomonadati</taxon>
        <taxon>Spirochaetota</taxon>
        <taxon>Spirochaetia</taxon>
        <taxon>Spirochaetales</taxon>
        <taxon>Spirochaetaceae</taxon>
        <taxon>Candidatus Thalassospirochaeta</taxon>
    </lineage>
</organism>
<accession>A0AAJ1I9J7</accession>
<proteinExistence type="predicted"/>
<dbReference type="CDD" id="cd00565">
    <property type="entry name" value="Ubl_ThiS"/>
    <property type="match status" value="1"/>
</dbReference>
<dbReference type="InterPro" id="IPR010035">
    <property type="entry name" value="Thi_S"/>
</dbReference>
<protein>
    <submittedName>
        <fullName evidence="1">Sulfur carrier protein ThiS</fullName>
    </submittedName>
</protein>
<dbReference type="SUPFAM" id="SSF54285">
    <property type="entry name" value="MoaD/ThiS"/>
    <property type="match status" value="1"/>
</dbReference>
<dbReference type="EMBL" id="JAQQAL010000002">
    <property type="protein sequence ID" value="MDC7225190.1"/>
    <property type="molecule type" value="Genomic_DNA"/>
</dbReference>
<dbReference type="Proteomes" id="UP001221217">
    <property type="component" value="Unassembled WGS sequence"/>
</dbReference>
<dbReference type="InterPro" id="IPR012675">
    <property type="entry name" value="Beta-grasp_dom_sf"/>
</dbReference>
<evidence type="ECO:0000313" key="1">
    <source>
        <dbReference type="EMBL" id="MDC7225190.1"/>
    </source>
</evidence>
<reference evidence="1 2" key="1">
    <citation type="submission" date="2022-12" db="EMBL/GenBank/DDBJ databases">
        <title>Metagenome assembled genome from gulf of manar.</title>
        <authorList>
            <person name="Kohli P."/>
            <person name="Pk S."/>
            <person name="Venkata Ramana C."/>
            <person name="Sasikala C."/>
        </authorList>
    </citation>
    <scope>NUCLEOTIDE SEQUENCE [LARGE SCALE GENOMIC DNA]</scope>
    <source>
        <strain evidence="1">JB008</strain>
    </source>
</reference>
<sequence length="67" mass="7571">MLKVNGKDVEWREGLSFSELYRQIGYTISNPRVIVKVNGEKIAKAERKEYNIPDSAEIEVINTLCGG</sequence>
<gene>
    <name evidence="1" type="primary">thiS</name>
    <name evidence="1" type="ORF">PQJ61_00335</name>
</gene>
<dbReference type="InterPro" id="IPR003749">
    <property type="entry name" value="ThiS/MoaD-like"/>
</dbReference>
<dbReference type="Gene3D" id="3.10.20.30">
    <property type="match status" value="1"/>
</dbReference>
<dbReference type="Pfam" id="PF02597">
    <property type="entry name" value="ThiS"/>
    <property type="match status" value="1"/>
</dbReference>
<evidence type="ECO:0000313" key="2">
    <source>
        <dbReference type="Proteomes" id="UP001221217"/>
    </source>
</evidence>
<comment type="caution">
    <text evidence="1">The sequence shown here is derived from an EMBL/GenBank/DDBJ whole genome shotgun (WGS) entry which is preliminary data.</text>
</comment>
<name>A0AAJ1I9J7_9SPIO</name>
<dbReference type="NCBIfam" id="TIGR01683">
    <property type="entry name" value="thiS"/>
    <property type="match status" value="1"/>
</dbReference>
<dbReference type="InterPro" id="IPR016155">
    <property type="entry name" value="Mopterin_synth/thiamin_S_b"/>
</dbReference>
<dbReference type="AlphaFoldDB" id="A0AAJ1I9J7"/>